<evidence type="ECO:0000256" key="5">
    <source>
        <dbReference type="ARBA" id="ARBA00023136"/>
    </source>
</evidence>
<evidence type="ECO:0000256" key="2">
    <source>
        <dbReference type="ARBA" id="ARBA00022692"/>
    </source>
</evidence>
<feature type="transmembrane region" description="Helical" evidence="6">
    <location>
        <begin position="342"/>
        <end position="367"/>
    </location>
</feature>
<dbReference type="EMBL" id="LVLJ01000062">
    <property type="protein sequence ID" value="OAE35796.1"/>
    <property type="molecule type" value="Genomic_DNA"/>
</dbReference>
<feature type="transmembrane region" description="Helical" evidence="6">
    <location>
        <begin position="170"/>
        <end position="189"/>
    </location>
</feature>
<evidence type="ECO:0000259" key="7">
    <source>
        <dbReference type="Pfam" id="PF01490"/>
    </source>
</evidence>
<gene>
    <name evidence="8" type="ORF">AXG93_2138s1030</name>
</gene>
<keyword evidence="3" id="KW-0813">Transport</keyword>
<feature type="transmembrane region" description="Helical" evidence="6">
    <location>
        <begin position="94"/>
        <end position="112"/>
    </location>
</feature>
<feature type="transmembrane region" description="Helical" evidence="6">
    <location>
        <begin position="209"/>
        <end position="232"/>
    </location>
</feature>
<feature type="transmembrane region" description="Helical" evidence="6">
    <location>
        <begin position="239"/>
        <end position="259"/>
    </location>
</feature>
<dbReference type="AlphaFoldDB" id="A0A176WU15"/>
<accession>A0A176WU15</accession>
<feature type="domain" description="Amino acid transporter transmembrane" evidence="7">
    <location>
        <begin position="99"/>
        <end position="448"/>
    </location>
</feature>
<dbReference type="InterPro" id="IPR013057">
    <property type="entry name" value="AA_transpt_TM"/>
</dbReference>
<name>A0A176WU15_MARPO</name>
<dbReference type="Pfam" id="PF01490">
    <property type="entry name" value="Aa_trans"/>
    <property type="match status" value="1"/>
</dbReference>
<evidence type="ECO:0000256" key="6">
    <source>
        <dbReference type="SAM" id="Phobius"/>
    </source>
</evidence>
<keyword evidence="9" id="KW-1185">Reference proteome</keyword>
<evidence type="ECO:0000313" key="9">
    <source>
        <dbReference type="Proteomes" id="UP000077202"/>
    </source>
</evidence>
<evidence type="ECO:0000256" key="4">
    <source>
        <dbReference type="ARBA" id="ARBA00022989"/>
    </source>
</evidence>
<proteinExistence type="predicted"/>
<dbReference type="GO" id="GO:0015179">
    <property type="term" value="F:L-amino acid transmembrane transporter activity"/>
    <property type="evidence" value="ECO:0007669"/>
    <property type="project" value="TreeGrafter"/>
</dbReference>
<keyword evidence="3" id="KW-0029">Amino-acid transport</keyword>
<feature type="transmembrane region" description="Helical" evidence="6">
    <location>
        <begin position="118"/>
        <end position="139"/>
    </location>
</feature>
<reference evidence="8" key="1">
    <citation type="submission" date="2016-03" db="EMBL/GenBank/DDBJ databases">
        <title>Mechanisms controlling the formation of the plant cell surface in tip-growing cells are functionally conserved among land plants.</title>
        <authorList>
            <person name="Honkanen S."/>
            <person name="Jones V.A."/>
            <person name="Morieri G."/>
            <person name="Champion C."/>
            <person name="Hetherington A.J."/>
            <person name="Kelly S."/>
            <person name="Saint-Marcoux D."/>
            <person name="Proust H."/>
            <person name="Prescott H."/>
            <person name="Dolan L."/>
        </authorList>
    </citation>
    <scope>NUCLEOTIDE SEQUENCE [LARGE SCALE GENOMIC DNA]</scope>
    <source>
        <tissue evidence="8">Whole gametophyte</tissue>
    </source>
</reference>
<evidence type="ECO:0000256" key="1">
    <source>
        <dbReference type="ARBA" id="ARBA00004141"/>
    </source>
</evidence>
<comment type="caution">
    <text evidence="8">The sequence shown here is derived from an EMBL/GenBank/DDBJ whole genome shotgun (WGS) entry which is preliminary data.</text>
</comment>
<dbReference type="GO" id="GO:0031090">
    <property type="term" value="C:organelle membrane"/>
    <property type="evidence" value="ECO:0007669"/>
    <property type="project" value="UniProtKB-ARBA"/>
</dbReference>
<keyword evidence="4 6" id="KW-1133">Transmembrane helix</keyword>
<keyword evidence="5 6" id="KW-0472">Membrane</keyword>
<feature type="transmembrane region" description="Helical" evidence="6">
    <location>
        <begin position="513"/>
        <end position="532"/>
    </location>
</feature>
<dbReference type="PANTHER" id="PTHR22950:SF702">
    <property type="entry name" value="AMINO ACID TRANSPORTER PROTEIN"/>
    <property type="match status" value="1"/>
</dbReference>
<dbReference type="Proteomes" id="UP000077202">
    <property type="component" value="Unassembled WGS sequence"/>
</dbReference>
<dbReference type="PANTHER" id="PTHR22950">
    <property type="entry name" value="AMINO ACID TRANSPORTER"/>
    <property type="match status" value="1"/>
</dbReference>
<keyword evidence="2 6" id="KW-0812">Transmembrane</keyword>
<evidence type="ECO:0000256" key="3">
    <source>
        <dbReference type="ARBA" id="ARBA00022970"/>
    </source>
</evidence>
<evidence type="ECO:0000313" key="8">
    <source>
        <dbReference type="EMBL" id="OAE35796.1"/>
    </source>
</evidence>
<sequence>MARATAGSQGPYTGMIEGEHLRQQGNPLFSDDCQGHLDEVRFNLQLSCERRNMVMSMVENTEPGMEKPLEVESLVPEGKVSFLDVMKQRRDRRAVLAVVPSLTLGIMGGAVLPVAWAFSVTGIICGLLIMLIVAAANTYTCDLLLKQAYATQTYDYETLALMIGGRKWKLVTEISIVILLLGTLIGQTAQMGEVGTIGLDAISPNLPNWLVGSSGRVFMVLGTVLIAAPLCLGKQLRQLEYAGVIGTSIVIWLLISVVFKSSREDLPAIRSKEFATVGFNNIGDVTQAVSIFGFAFYVQPIMMPLLVEVPDVNAFIIYFLVGFFGAALYGQATESNILENEWLGGGVAQGILNLSMAVYLCLSVPVVEFPTRHTINGWLPETFMKDRAYARQLIITATILIFSLGMALAFPSSSGSVLVVTGATGVCMVSYLIPVVNHFLLYYNRRNGKLTSEEHLFRFSSQIQKEVAETRIMPADMEGNRSIVDSRRTRLASYSVPRDPGVGPVMKNLSKNIILPGIVLSVGVFCSIAALTTL</sequence>
<feature type="transmembrane region" description="Helical" evidence="6">
    <location>
        <begin position="388"/>
        <end position="410"/>
    </location>
</feature>
<feature type="transmembrane region" description="Helical" evidence="6">
    <location>
        <begin position="279"/>
        <end position="298"/>
    </location>
</feature>
<protein>
    <recommendedName>
        <fullName evidence="7">Amino acid transporter transmembrane domain-containing protein</fullName>
    </recommendedName>
</protein>
<feature type="transmembrane region" description="Helical" evidence="6">
    <location>
        <begin position="416"/>
        <end position="443"/>
    </location>
</feature>
<comment type="subcellular location">
    <subcellularLocation>
        <location evidence="1">Membrane</location>
        <topology evidence="1">Multi-pass membrane protein</topology>
    </subcellularLocation>
</comment>
<organism evidence="8 9">
    <name type="scientific">Marchantia polymorpha subsp. ruderalis</name>
    <dbReference type="NCBI Taxonomy" id="1480154"/>
    <lineage>
        <taxon>Eukaryota</taxon>
        <taxon>Viridiplantae</taxon>
        <taxon>Streptophyta</taxon>
        <taxon>Embryophyta</taxon>
        <taxon>Marchantiophyta</taxon>
        <taxon>Marchantiopsida</taxon>
        <taxon>Marchantiidae</taxon>
        <taxon>Marchantiales</taxon>
        <taxon>Marchantiaceae</taxon>
        <taxon>Marchantia</taxon>
    </lineage>
</organism>
<feature type="transmembrane region" description="Helical" evidence="6">
    <location>
        <begin position="310"/>
        <end position="330"/>
    </location>
</feature>